<dbReference type="CDD" id="cd00158">
    <property type="entry name" value="RHOD"/>
    <property type="match status" value="2"/>
</dbReference>
<dbReference type="PANTHER" id="PTHR43031:SF16">
    <property type="entry name" value="OXIDOREDUCTASE"/>
    <property type="match status" value="1"/>
</dbReference>
<dbReference type="Pfam" id="PF00581">
    <property type="entry name" value="Rhodanese"/>
    <property type="match status" value="2"/>
</dbReference>
<feature type="compositionally biased region" description="Polar residues" evidence="1">
    <location>
        <begin position="1"/>
        <end position="10"/>
    </location>
</feature>
<dbReference type="AlphaFoldDB" id="A0A1E5L5Y0"/>
<evidence type="ECO:0000256" key="1">
    <source>
        <dbReference type="SAM" id="MobiDB-lite"/>
    </source>
</evidence>
<feature type="domain" description="Rhodanese" evidence="2">
    <location>
        <begin position="225"/>
        <end position="314"/>
    </location>
</feature>
<dbReference type="SMART" id="SM00450">
    <property type="entry name" value="RHOD"/>
    <property type="match status" value="2"/>
</dbReference>
<accession>A0A1E5L5Y0</accession>
<name>A0A1E5L5Y0_9FIRM</name>
<keyword evidence="4" id="KW-1185">Reference proteome</keyword>
<dbReference type="STRING" id="1390249.BHU72_04805"/>
<dbReference type="EMBL" id="MJAT01000022">
    <property type="protein sequence ID" value="OEH85413.1"/>
    <property type="molecule type" value="Genomic_DNA"/>
</dbReference>
<reference evidence="3 4" key="1">
    <citation type="submission" date="2016-09" db="EMBL/GenBank/DDBJ databases">
        <title>Desulfuribacillus arsenicus sp. nov., an obligately anaerobic, dissimilatory arsenic- and antimonate-reducing bacterium isolated from anoxic sediments.</title>
        <authorList>
            <person name="Abin C.A."/>
            <person name="Hollibaugh J.T."/>
        </authorList>
    </citation>
    <scope>NUCLEOTIDE SEQUENCE [LARGE SCALE GENOMIC DNA]</scope>
    <source>
        <strain evidence="3 4">MLFW-2</strain>
    </source>
</reference>
<feature type="compositionally biased region" description="Polar residues" evidence="1">
    <location>
        <begin position="19"/>
        <end position="29"/>
    </location>
</feature>
<dbReference type="Proteomes" id="UP000095255">
    <property type="component" value="Unassembled WGS sequence"/>
</dbReference>
<evidence type="ECO:0000259" key="2">
    <source>
        <dbReference type="PROSITE" id="PS50206"/>
    </source>
</evidence>
<dbReference type="PROSITE" id="PS50206">
    <property type="entry name" value="RHODANESE_3"/>
    <property type="match status" value="2"/>
</dbReference>
<organism evidence="3 4">
    <name type="scientific">Desulfuribacillus stibiiarsenatis</name>
    <dbReference type="NCBI Taxonomy" id="1390249"/>
    <lineage>
        <taxon>Bacteria</taxon>
        <taxon>Bacillati</taxon>
        <taxon>Bacillota</taxon>
        <taxon>Desulfuribacillia</taxon>
        <taxon>Desulfuribacillales</taxon>
        <taxon>Desulfuribacillaceae</taxon>
        <taxon>Desulfuribacillus</taxon>
    </lineage>
</organism>
<evidence type="ECO:0000313" key="4">
    <source>
        <dbReference type="Proteomes" id="UP000095255"/>
    </source>
</evidence>
<dbReference type="Gene3D" id="3.40.250.10">
    <property type="entry name" value="Rhodanese-like domain"/>
    <property type="match status" value="2"/>
</dbReference>
<dbReference type="PANTHER" id="PTHR43031">
    <property type="entry name" value="FAD-DEPENDENT OXIDOREDUCTASE"/>
    <property type="match status" value="1"/>
</dbReference>
<feature type="domain" description="Rhodanese" evidence="2">
    <location>
        <begin position="68"/>
        <end position="157"/>
    </location>
</feature>
<protein>
    <recommendedName>
        <fullName evidence="2">Rhodanese domain-containing protein</fullName>
    </recommendedName>
</protein>
<dbReference type="SUPFAM" id="SSF52821">
    <property type="entry name" value="Rhodanese/Cell cycle control phosphatase"/>
    <property type="match status" value="2"/>
</dbReference>
<proteinExistence type="predicted"/>
<dbReference type="InterPro" id="IPR036873">
    <property type="entry name" value="Rhodanese-like_dom_sf"/>
</dbReference>
<feature type="region of interest" description="Disordered" evidence="1">
    <location>
        <begin position="1"/>
        <end position="29"/>
    </location>
</feature>
<evidence type="ECO:0000313" key="3">
    <source>
        <dbReference type="EMBL" id="OEH85413.1"/>
    </source>
</evidence>
<comment type="caution">
    <text evidence="3">The sequence shown here is derived from an EMBL/GenBank/DDBJ whole genome shotgun (WGS) entry which is preliminary data.</text>
</comment>
<sequence length="331" mass="37457">MVGCNKQGQETKAELSPVKQEQPNTSAASQELKVDEFAILQAAAQEYVQRPLMLMSTDEVYQKAVVEKNSEYQLISTRYEEDYNRGHIEGAEWITRTEFAKEETLNRIDKNRKTILYCYTASGATYVSAMLNLMGYEAYGMSIGMTEWTANREVAGTQRTPVAIENYPIESAEYQLQQTYPLPKLTTGKTSVEEIVHEMGMNYFASGKARWISAEEIKVAYDTDALEEFILIDVRDKSKYDKGHVPKAVNIAYRQTMDMTNLQKLPTDKKLIIISEDGQSATQIAALYSFLGYDARTMLYGMLAWSNDPNVVGTSLWKGPRNYPWVGSVKP</sequence>
<dbReference type="InterPro" id="IPR050229">
    <property type="entry name" value="GlpE_sulfurtransferase"/>
</dbReference>
<dbReference type="InterPro" id="IPR001763">
    <property type="entry name" value="Rhodanese-like_dom"/>
</dbReference>
<gene>
    <name evidence="3" type="ORF">BHU72_04805</name>
</gene>